<feature type="region of interest" description="Disordered" evidence="1">
    <location>
        <begin position="1"/>
        <end position="122"/>
    </location>
</feature>
<protein>
    <recommendedName>
        <fullName evidence="2">DUF7330 domain-containing protein</fullName>
    </recommendedName>
</protein>
<feature type="domain" description="DUF7330" evidence="2">
    <location>
        <begin position="467"/>
        <end position="593"/>
    </location>
</feature>
<accession>A0A8H5CZB3</accession>
<sequence length="691" mass="73348">MLTSSRPSMDSQVPSLTHTTNSHTRSETGQSQTLTNVSTSTTLQDRPNSLSSDSSGSASLVSAQSRPASPEADVYGGNATPTHWGQPAGSVPDLSANSSSGQRRGMRMSLPAPTRTENHANGANSVNIITPVHTPNQVRRMTHQGYTNPSTPDLSSPSFDVQQHRLSRSFTDLSAALPNGLESNTVIPPSSNQSTSTTTTIISQTTPTSKKALKFITKPTGGASSPPAQPHPLSKVFTAPTSNPAPTSTHTSSRLVRPAHNRSQSGHETRTPSVRARGPVPLSPLPPGIKLNPLNYTSIYRKSVPPKRTFFFSPFSRSNTAKNAAIRGTFTVNPFLYIPPELLPDLGPDEDERDRKNLKLEVEGGGIDVDIWLLGQLPSSLYPPPPQAPAPIPPQVSPTPSQTQVPQAPSVSTTPSGGGGSGGDGGNGQPNQSHAPAWPSAPRPTGRVIPALMGAAGPDTAVQAGQTSEGTIEENAYILQHQQQPTPQFMAWALSIRTNLYLGISGESNNPFPLIARIHTPAPNRPPFHLMLKSGSGPVSLHLPRSFHGMLIITITSGDPNSHIVLSRDMENSAVILSESSTSRTYFLGDMRKLSGHARAVSMSAAYAGGGGGGHSKSISYHGHGHGGDRHGDRYGTNTNLKESGLKRKSRSGINAEIDRVQITVNDAKIALHWEGEKALVDVKWRKVRKG</sequence>
<dbReference type="Pfam" id="PF24016">
    <property type="entry name" value="DUF7330"/>
    <property type="match status" value="2"/>
</dbReference>
<dbReference type="InterPro" id="IPR055754">
    <property type="entry name" value="DUF7330"/>
</dbReference>
<feature type="compositionally biased region" description="Low complexity" evidence="1">
    <location>
        <begin position="187"/>
        <end position="209"/>
    </location>
</feature>
<gene>
    <name evidence="3" type="ORF">D9758_010339</name>
</gene>
<feature type="compositionally biased region" description="Low complexity" evidence="1">
    <location>
        <begin position="98"/>
        <end position="109"/>
    </location>
</feature>
<feature type="compositionally biased region" description="Polar residues" evidence="1">
    <location>
        <begin position="1"/>
        <end position="48"/>
    </location>
</feature>
<feature type="compositionally biased region" description="Low complexity" evidence="1">
    <location>
        <begin position="238"/>
        <end position="253"/>
    </location>
</feature>
<dbReference type="AlphaFoldDB" id="A0A8H5CZB3"/>
<feature type="compositionally biased region" description="Pro residues" evidence="1">
    <location>
        <begin position="382"/>
        <end position="397"/>
    </location>
</feature>
<evidence type="ECO:0000256" key="1">
    <source>
        <dbReference type="SAM" id="MobiDB-lite"/>
    </source>
</evidence>
<feature type="compositionally biased region" description="Low complexity" evidence="1">
    <location>
        <begin position="398"/>
        <end position="415"/>
    </location>
</feature>
<feature type="domain" description="DUF7330" evidence="2">
    <location>
        <begin position="321"/>
        <end position="377"/>
    </location>
</feature>
<evidence type="ECO:0000313" key="3">
    <source>
        <dbReference type="EMBL" id="KAF5350779.1"/>
    </source>
</evidence>
<reference evidence="3 4" key="1">
    <citation type="journal article" date="2020" name="ISME J.">
        <title>Uncovering the hidden diversity of litter-decomposition mechanisms in mushroom-forming fungi.</title>
        <authorList>
            <person name="Floudas D."/>
            <person name="Bentzer J."/>
            <person name="Ahren D."/>
            <person name="Johansson T."/>
            <person name="Persson P."/>
            <person name="Tunlid A."/>
        </authorList>
    </citation>
    <scope>NUCLEOTIDE SEQUENCE [LARGE SCALE GENOMIC DNA]</scope>
    <source>
        <strain evidence="3 4">CBS 291.85</strain>
    </source>
</reference>
<feature type="region of interest" description="Disordered" evidence="1">
    <location>
        <begin position="181"/>
        <end position="286"/>
    </location>
</feature>
<feature type="compositionally biased region" description="Gly residues" evidence="1">
    <location>
        <begin position="416"/>
        <end position="428"/>
    </location>
</feature>
<keyword evidence="4" id="KW-1185">Reference proteome</keyword>
<comment type="caution">
    <text evidence="3">The sequence shown here is derived from an EMBL/GenBank/DDBJ whole genome shotgun (WGS) entry which is preliminary data.</text>
</comment>
<dbReference type="EMBL" id="JAACJM010000073">
    <property type="protein sequence ID" value="KAF5350779.1"/>
    <property type="molecule type" value="Genomic_DNA"/>
</dbReference>
<evidence type="ECO:0000313" key="4">
    <source>
        <dbReference type="Proteomes" id="UP000559256"/>
    </source>
</evidence>
<organism evidence="3 4">
    <name type="scientific">Tetrapyrgos nigripes</name>
    <dbReference type="NCBI Taxonomy" id="182062"/>
    <lineage>
        <taxon>Eukaryota</taxon>
        <taxon>Fungi</taxon>
        <taxon>Dikarya</taxon>
        <taxon>Basidiomycota</taxon>
        <taxon>Agaricomycotina</taxon>
        <taxon>Agaricomycetes</taxon>
        <taxon>Agaricomycetidae</taxon>
        <taxon>Agaricales</taxon>
        <taxon>Marasmiineae</taxon>
        <taxon>Marasmiaceae</taxon>
        <taxon>Tetrapyrgos</taxon>
    </lineage>
</organism>
<feature type="compositionally biased region" description="Low complexity" evidence="1">
    <location>
        <begin position="49"/>
        <end position="65"/>
    </location>
</feature>
<dbReference type="OrthoDB" id="2593559at2759"/>
<feature type="region of interest" description="Disordered" evidence="1">
    <location>
        <begin position="382"/>
        <end position="448"/>
    </location>
</feature>
<proteinExistence type="predicted"/>
<name>A0A8H5CZB3_9AGAR</name>
<evidence type="ECO:0000259" key="2">
    <source>
        <dbReference type="Pfam" id="PF24016"/>
    </source>
</evidence>
<dbReference type="Proteomes" id="UP000559256">
    <property type="component" value="Unassembled WGS sequence"/>
</dbReference>